<dbReference type="SUPFAM" id="SSF54427">
    <property type="entry name" value="NTF2-like"/>
    <property type="match status" value="1"/>
</dbReference>
<dbReference type="InterPro" id="IPR014284">
    <property type="entry name" value="RNA_pol_sigma-70_dom"/>
</dbReference>
<evidence type="ECO:0000259" key="9">
    <source>
        <dbReference type="Pfam" id="PF04542"/>
    </source>
</evidence>
<evidence type="ECO:0000256" key="4">
    <source>
        <dbReference type="ARBA" id="ARBA00023082"/>
    </source>
</evidence>
<dbReference type="PANTHER" id="PTHR43133:SF65">
    <property type="entry name" value="ECF RNA POLYMERASE SIGMA FACTOR SIGG"/>
    <property type="match status" value="1"/>
</dbReference>
<comment type="similarity">
    <text evidence="1 7">Belongs to the sigma-70 factor family. ECF subfamily.</text>
</comment>
<dbReference type="InterPro" id="IPR014305">
    <property type="entry name" value="RNA_pol_sigma-G_actinobac"/>
</dbReference>
<proteinExistence type="inferred from homology"/>
<evidence type="ECO:0000313" key="11">
    <source>
        <dbReference type="EMBL" id="GAA0963842.1"/>
    </source>
</evidence>
<evidence type="ECO:0000259" key="10">
    <source>
        <dbReference type="Pfam" id="PF08281"/>
    </source>
</evidence>
<gene>
    <name evidence="11" type="ORF">GCM10009554_83870</name>
</gene>
<reference evidence="11 12" key="1">
    <citation type="journal article" date="2019" name="Int. J. Syst. Evol. Microbiol.">
        <title>The Global Catalogue of Microorganisms (GCM) 10K type strain sequencing project: providing services to taxonomists for standard genome sequencing and annotation.</title>
        <authorList>
            <consortium name="The Broad Institute Genomics Platform"/>
            <consortium name="The Broad Institute Genome Sequencing Center for Infectious Disease"/>
            <person name="Wu L."/>
            <person name="Ma J."/>
        </authorList>
    </citation>
    <scope>NUCLEOTIDE SEQUENCE [LARGE SCALE GENOMIC DNA]</scope>
    <source>
        <strain evidence="11 12">JCM 10977</strain>
    </source>
</reference>
<evidence type="ECO:0000256" key="6">
    <source>
        <dbReference type="ARBA" id="ARBA00023163"/>
    </source>
</evidence>
<dbReference type="NCBIfam" id="TIGR02960">
    <property type="entry name" value="SigX5"/>
    <property type="match status" value="1"/>
</dbReference>
<keyword evidence="6 7" id="KW-0804">Transcription</keyword>
<keyword evidence="3 7" id="KW-0805">Transcription regulation</keyword>
<dbReference type="SUPFAM" id="SSF88659">
    <property type="entry name" value="Sigma3 and sigma4 domains of RNA polymerase sigma factors"/>
    <property type="match status" value="1"/>
</dbReference>
<dbReference type="InterPro" id="IPR007627">
    <property type="entry name" value="RNA_pol_sigma70_r2"/>
</dbReference>
<dbReference type="NCBIfam" id="NF006089">
    <property type="entry name" value="PRK08241.1"/>
    <property type="match status" value="1"/>
</dbReference>
<feature type="domain" description="RNA polymerase sigma-70 region 2" evidence="9">
    <location>
        <begin position="18"/>
        <end position="82"/>
    </location>
</feature>
<dbReference type="InterPro" id="IPR000838">
    <property type="entry name" value="RNA_pol_sigma70_ECF_CS"/>
</dbReference>
<dbReference type="Gene3D" id="3.10.450.50">
    <property type="match status" value="1"/>
</dbReference>
<evidence type="ECO:0000313" key="12">
    <source>
        <dbReference type="Proteomes" id="UP001500542"/>
    </source>
</evidence>
<dbReference type="InterPro" id="IPR036388">
    <property type="entry name" value="WH-like_DNA-bd_sf"/>
</dbReference>
<feature type="region of interest" description="Disordered" evidence="8">
    <location>
        <begin position="82"/>
        <end position="103"/>
    </location>
</feature>
<protein>
    <recommendedName>
        <fullName evidence="7">RNA polymerase sigma factor</fullName>
    </recommendedName>
</protein>
<feature type="domain" description="RNA polymerase sigma factor 70 region 4 type 2" evidence="10">
    <location>
        <begin position="136"/>
        <end position="188"/>
    </location>
</feature>
<keyword evidence="4 7" id="KW-0731">Sigma factor</keyword>
<evidence type="ECO:0000256" key="7">
    <source>
        <dbReference type="RuleBase" id="RU000716"/>
    </source>
</evidence>
<dbReference type="InterPro" id="IPR013324">
    <property type="entry name" value="RNA_pol_sigma_r3/r4-like"/>
</dbReference>
<dbReference type="InterPro" id="IPR013325">
    <property type="entry name" value="RNA_pol_sigma_r2"/>
</dbReference>
<dbReference type="InterPro" id="IPR032710">
    <property type="entry name" value="NTF2-like_dom_sf"/>
</dbReference>
<dbReference type="PANTHER" id="PTHR43133">
    <property type="entry name" value="RNA POLYMERASE ECF-TYPE SIGMA FACTO"/>
    <property type="match status" value="1"/>
</dbReference>
<dbReference type="SUPFAM" id="SSF88946">
    <property type="entry name" value="Sigma2 domain of RNA polymerase sigma factors"/>
    <property type="match status" value="1"/>
</dbReference>
<comment type="caution">
    <text evidence="11">The sequence shown here is derived from an EMBL/GenBank/DDBJ whole genome shotgun (WGS) entry which is preliminary data.</text>
</comment>
<comment type="subunit">
    <text evidence="2">Interacts transiently with the RNA polymerase catalytic core formed by RpoA, RpoB, RpoC and RpoZ (2 alpha, 1 beta, 1 beta' and 1 omega subunit) to form the RNA polymerase holoenzyme that can initiate transcription.</text>
</comment>
<accession>A0ABN1RU56</accession>
<evidence type="ECO:0000256" key="5">
    <source>
        <dbReference type="ARBA" id="ARBA00023125"/>
    </source>
</evidence>
<dbReference type="RefSeq" id="WP_343984281.1">
    <property type="nucleotide sequence ID" value="NZ_BAAAHK010000028.1"/>
</dbReference>
<dbReference type="PROSITE" id="PS01063">
    <property type="entry name" value="SIGMA70_ECF"/>
    <property type="match status" value="1"/>
</dbReference>
<dbReference type="Pfam" id="PF08281">
    <property type="entry name" value="Sigma70_r4_2"/>
    <property type="match status" value="1"/>
</dbReference>
<evidence type="ECO:0000256" key="8">
    <source>
        <dbReference type="SAM" id="MobiDB-lite"/>
    </source>
</evidence>
<dbReference type="NCBIfam" id="TIGR02937">
    <property type="entry name" value="sigma70-ECF"/>
    <property type="match status" value="1"/>
</dbReference>
<sequence length="331" mass="36130">MTTSDPKTDSFEAATAPYRTELFAHCYRMTGSVGDAEDLVQESYLRAWKAFGTFEHRSSVRTWLYRIATNVCLTAVHRNRRRPVPSGLGPPASDPHVPGVPTGPEVSWLEPIPDRLVVDERSDPADVVVARHRVRLALVAALQLLPPRQRAAVILCEALDLPAAGAAELLDISVPAVKSLLQRGRARLAEAALSDVEVAEPTDAGARDVLDRYIAAFEQSDPVAIGRLLADETVLEMTGTSTWYSGKATCEPFIVAQAIGRTGDWAMIPVEVNGQLGVAAYHRDTDRLYTAFAIVVLATSRSHLTRITLFSDPSLFDHFGLPHRTSRDAAR</sequence>
<dbReference type="Gene3D" id="1.10.1740.10">
    <property type="match status" value="1"/>
</dbReference>
<dbReference type="InterPro" id="IPR039425">
    <property type="entry name" value="RNA_pol_sigma-70-like"/>
</dbReference>
<keyword evidence="5 7" id="KW-0238">DNA-binding</keyword>
<organism evidence="11 12">
    <name type="scientific">Kribbella koreensis</name>
    <dbReference type="NCBI Taxonomy" id="57909"/>
    <lineage>
        <taxon>Bacteria</taxon>
        <taxon>Bacillati</taxon>
        <taxon>Actinomycetota</taxon>
        <taxon>Actinomycetes</taxon>
        <taxon>Propionibacteriales</taxon>
        <taxon>Kribbellaceae</taxon>
        <taxon>Kribbella</taxon>
    </lineage>
</organism>
<dbReference type="InterPro" id="IPR013249">
    <property type="entry name" value="RNA_pol_sigma70_r4_t2"/>
</dbReference>
<evidence type="ECO:0000256" key="3">
    <source>
        <dbReference type="ARBA" id="ARBA00023015"/>
    </source>
</evidence>
<evidence type="ECO:0000256" key="1">
    <source>
        <dbReference type="ARBA" id="ARBA00010641"/>
    </source>
</evidence>
<dbReference type="Proteomes" id="UP001500542">
    <property type="component" value="Unassembled WGS sequence"/>
</dbReference>
<keyword evidence="12" id="KW-1185">Reference proteome</keyword>
<dbReference type="Gene3D" id="1.10.10.10">
    <property type="entry name" value="Winged helix-like DNA-binding domain superfamily/Winged helix DNA-binding domain"/>
    <property type="match status" value="1"/>
</dbReference>
<name>A0ABN1RU56_9ACTN</name>
<dbReference type="EMBL" id="BAAAHK010000028">
    <property type="protein sequence ID" value="GAA0963842.1"/>
    <property type="molecule type" value="Genomic_DNA"/>
</dbReference>
<evidence type="ECO:0000256" key="2">
    <source>
        <dbReference type="ARBA" id="ARBA00011344"/>
    </source>
</evidence>
<dbReference type="Pfam" id="PF04542">
    <property type="entry name" value="Sigma70_r2"/>
    <property type="match status" value="1"/>
</dbReference>